<evidence type="ECO:0000313" key="1">
    <source>
        <dbReference type="EMBL" id="TBH14862.1"/>
    </source>
</evidence>
<gene>
    <name evidence="1" type="ORF">ETP66_11530</name>
</gene>
<dbReference type="Proteomes" id="UP000292858">
    <property type="component" value="Unassembled WGS sequence"/>
</dbReference>
<dbReference type="AlphaFoldDB" id="A0A4Q9AVU7"/>
<proteinExistence type="predicted"/>
<name>A0A4Q9AVU7_9DEIN</name>
<evidence type="ECO:0000313" key="2">
    <source>
        <dbReference type="Proteomes" id="UP000292858"/>
    </source>
</evidence>
<organism evidence="1 2">
    <name type="scientific">Thermus thermamylovorans</name>
    <dbReference type="NCBI Taxonomy" id="2509362"/>
    <lineage>
        <taxon>Bacteria</taxon>
        <taxon>Thermotogati</taxon>
        <taxon>Deinococcota</taxon>
        <taxon>Deinococci</taxon>
        <taxon>Thermales</taxon>
        <taxon>Thermaceae</taxon>
        <taxon>Thermus</taxon>
    </lineage>
</organism>
<dbReference type="RefSeq" id="WP_130842739.1">
    <property type="nucleotide sequence ID" value="NZ_SIJL01000030.1"/>
</dbReference>
<dbReference type="EMBL" id="SIJL01000030">
    <property type="protein sequence ID" value="TBH14862.1"/>
    <property type="molecule type" value="Genomic_DNA"/>
</dbReference>
<protein>
    <submittedName>
        <fullName evidence="1">Sulfur reduction protein DsrE</fullName>
    </submittedName>
</protein>
<accession>A0A4Q9AVU7</accession>
<dbReference type="SUPFAM" id="SSF75169">
    <property type="entry name" value="DsrEFH-like"/>
    <property type="match status" value="1"/>
</dbReference>
<sequence>MRVAYLLTTPRAASYRLGRMILPQLEVGVHGVEVVAIFFFDDNVMVLQRGNPIGERLSRLAREKGILLMMCDDCALERGLAVGEPRWCTPEGEGRRKPGECRVAPHVVEGVEVGCFPDLYRALAGRVDQVITL</sequence>
<dbReference type="InterPro" id="IPR027396">
    <property type="entry name" value="DsrEFH-like"/>
</dbReference>
<dbReference type="Gene3D" id="3.40.1260.10">
    <property type="entry name" value="DsrEFH-like"/>
    <property type="match status" value="1"/>
</dbReference>
<dbReference type="OrthoDB" id="9793300at2"/>
<reference evidence="1 2" key="1">
    <citation type="submission" date="2019-02" db="EMBL/GenBank/DDBJ databases">
        <title>Thermus sp. a novel from hot spring.</title>
        <authorList>
            <person name="Zhao Z."/>
        </authorList>
    </citation>
    <scope>NUCLEOTIDE SEQUENCE [LARGE SCALE GENOMIC DNA]</scope>
    <source>
        <strain evidence="1 2">CFH 72773T</strain>
    </source>
</reference>
<keyword evidence="2" id="KW-1185">Reference proteome</keyword>
<comment type="caution">
    <text evidence="1">The sequence shown here is derived from an EMBL/GenBank/DDBJ whole genome shotgun (WGS) entry which is preliminary data.</text>
</comment>
<dbReference type="NCBIfam" id="NF040913">
    <property type="entry name" value="DsrE_rel_ELSE"/>
    <property type="match status" value="1"/>
</dbReference>